<dbReference type="InterPro" id="IPR029787">
    <property type="entry name" value="Nucleotide_cyclase"/>
</dbReference>
<keyword evidence="2" id="KW-0175">Coiled coil</keyword>
<evidence type="ECO:0000256" key="1">
    <source>
        <dbReference type="PROSITE-ProRule" id="PRU00169"/>
    </source>
</evidence>
<dbReference type="Pfam" id="PF00990">
    <property type="entry name" value="GGDEF"/>
    <property type="match status" value="1"/>
</dbReference>
<dbReference type="GO" id="GO:0000160">
    <property type="term" value="P:phosphorelay signal transduction system"/>
    <property type="evidence" value="ECO:0007669"/>
    <property type="project" value="InterPro"/>
</dbReference>
<evidence type="ECO:0000313" key="5">
    <source>
        <dbReference type="EMBL" id="MBR8828805.1"/>
    </source>
</evidence>
<organism evidence="5 6">
    <name type="scientific">Gomphosphaeria aponina SAG 52.96 = DSM 107014</name>
    <dbReference type="NCBI Taxonomy" id="1521640"/>
    <lineage>
        <taxon>Bacteria</taxon>
        <taxon>Bacillati</taxon>
        <taxon>Cyanobacteriota</taxon>
        <taxon>Cyanophyceae</taxon>
        <taxon>Oscillatoriophycideae</taxon>
        <taxon>Chroococcales</taxon>
        <taxon>Gomphosphaeriaceae</taxon>
        <taxon>Gomphosphaeria</taxon>
    </lineage>
</organism>
<dbReference type="PANTHER" id="PTHR45138">
    <property type="entry name" value="REGULATORY COMPONENTS OF SENSORY TRANSDUCTION SYSTEM"/>
    <property type="match status" value="1"/>
</dbReference>
<dbReference type="GO" id="GO:0052621">
    <property type="term" value="F:diguanylate cyclase activity"/>
    <property type="evidence" value="ECO:0007669"/>
    <property type="project" value="UniProtKB-EC"/>
</dbReference>
<dbReference type="PANTHER" id="PTHR45138:SF9">
    <property type="entry name" value="DIGUANYLATE CYCLASE DGCM-RELATED"/>
    <property type="match status" value="1"/>
</dbReference>
<dbReference type="GO" id="GO:0043709">
    <property type="term" value="P:cell adhesion involved in single-species biofilm formation"/>
    <property type="evidence" value="ECO:0007669"/>
    <property type="project" value="TreeGrafter"/>
</dbReference>
<accession>A0A941JVE4</accession>
<dbReference type="SMART" id="SM00267">
    <property type="entry name" value="GGDEF"/>
    <property type="match status" value="1"/>
</dbReference>
<evidence type="ECO:0000259" key="3">
    <source>
        <dbReference type="PROSITE" id="PS50110"/>
    </source>
</evidence>
<feature type="coiled-coil region" evidence="2">
    <location>
        <begin position="120"/>
        <end position="147"/>
    </location>
</feature>
<dbReference type="Gene3D" id="3.40.50.2300">
    <property type="match status" value="1"/>
</dbReference>
<comment type="caution">
    <text evidence="5">The sequence shown here is derived from an EMBL/GenBank/DDBJ whole genome shotgun (WGS) entry which is preliminary data.</text>
</comment>
<keyword evidence="5" id="KW-0808">Transferase</keyword>
<dbReference type="InterPro" id="IPR043128">
    <property type="entry name" value="Rev_trsase/Diguanyl_cyclase"/>
</dbReference>
<feature type="domain" description="GGDEF" evidence="4">
    <location>
        <begin position="178"/>
        <end position="301"/>
    </location>
</feature>
<protein>
    <submittedName>
        <fullName evidence="5">Diguanylate cyclase</fullName>
        <ecNumber evidence="5">2.7.7.65</ecNumber>
    </submittedName>
</protein>
<feature type="modified residue" description="4-aspartylphosphate" evidence="1">
    <location>
        <position position="61"/>
    </location>
</feature>
<dbReference type="InterPro" id="IPR000160">
    <property type="entry name" value="GGDEF_dom"/>
</dbReference>
<dbReference type="PROSITE" id="PS50110">
    <property type="entry name" value="RESPONSE_REGULATORY"/>
    <property type="match status" value="1"/>
</dbReference>
<dbReference type="InterPro" id="IPR001789">
    <property type="entry name" value="Sig_transdc_resp-reg_receiver"/>
</dbReference>
<dbReference type="CDD" id="cd01949">
    <property type="entry name" value="GGDEF"/>
    <property type="match status" value="1"/>
</dbReference>
<dbReference type="SMART" id="SM00448">
    <property type="entry name" value="REC"/>
    <property type="match status" value="1"/>
</dbReference>
<keyword evidence="5" id="KW-0548">Nucleotidyltransferase</keyword>
<evidence type="ECO:0000259" key="4">
    <source>
        <dbReference type="PROSITE" id="PS50887"/>
    </source>
</evidence>
<dbReference type="NCBIfam" id="TIGR00254">
    <property type="entry name" value="GGDEF"/>
    <property type="match status" value="1"/>
</dbReference>
<proteinExistence type="predicted"/>
<evidence type="ECO:0000256" key="2">
    <source>
        <dbReference type="SAM" id="Coils"/>
    </source>
</evidence>
<evidence type="ECO:0000313" key="6">
    <source>
        <dbReference type="Proteomes" id="UP000767446"/>
    </source>
</evidence>
<keyword evidence="1" id="KW-0597">Phosphoprotein</keyword>
<dbReference type="GO" id="GO:1902201">
    <property type="term" value="P:negative regulation of bacterial-type flagellum-dependent cell motility"/>
    <property type="evidence" value="ECO:0007669"/>
    <property type="project" value="TreeGrafter"/>
</dbReference>
<dbReference type="GO" id="GO:0005886">
    <property type="term" value="C:plasma membrane"/>
    <property type="evidence" value="ECO:0007669"/>
    <property type="project" value="TreeGrafter"/>
</dbReference>
<sequence length="301" mass="34042">MNKSNLEQNSPLILVVDDDRTLRMVMRLAMENEGYRVVERSNGKEGLAACCDLRPDMVLIDGMMPEMDGFTCCRELINILGHECPPILMITVLDDQESVDRAFAAGATDYLTKPIHLPVLRQRVKRMLATEKELAQLKQQKKELERFVTIDSVTGLPNRRGFEEYLHREWLRGLEAQTPLSLIISNVNNFQEYQAQYGIKAGDEYLKQIANIFRENCHSFADFVARYEEEKFAMILPNTSEDSAVLVAKNIQNQVKNQVISLSLGGATVIPNSQLAQEIFLEKVSAALFQAQGNNNLVFAN</sequence>
<name>A0A941JVE4_9CHRO</name>
<dbReference type="EMBL" id="JADQBC010000088">
    <property type="protein sequence ID" value="MBR8828805.1"/>
    <property type="molecule type" value="Genomic_DNA"/>
</dbReference>
<dbReference type="Proteomes" id="UP000767446">
    <property type="component" value="Unassembled WGS sequence"/>
</dbReference>
<dbReference type="PROSITE" id="PS50887">
    <property type="entry name" value="GGDEF"/>
    <property type="match status" value="1"/>
</dbReference>
<dbReference type="InterPro" id="IPR050469">
    <property type="entry name" value="Diguanylate_Cyclase"/>
</dbReference>
<gene>
    <name evidence="5" type="ORF">DSM107014_13040</name>
</gene>
<dbReference type="SUPFAM" id="SSF55073">
    <property type="entry name" value="Nucleotide cyclase"/>
    <property type="match status" value="1"/>
</dbReference>
<dbReference type="Gene3D" id="3.30.70.270">
    <property type="match status" value="1"/>
</dbReference>
<dbReference type="SUPFAM" id="SSF52172">
    <property type="entry name" value="CheY-like"/>
    <property type="match status" value="1"/>
</dbReference>
<dbReference type="EC" id="2.7.7.65" evidence="5"/>
<dbReference type="InterPro" id="IPR011006">
    <property type="entry name" value="CheY-like_superfamily"/>
</dbReference>
<dbReference type="AlphaFoldDB" id="A0A941JVE4"/>
<dbReference type="Pfam" id="PF00072">
    <property type="entry name" value="Response_reg"/>
    <property type="match status" value="1"/>
</dbReference>
<feature type="domain" description="Response regulatory" evidence="3">
    <location>
        <begin position="12"/>
        <end position="128"/>
    </location>
</feature>
<reference evidence="5" key="1">
    <citation type="submission" date="2021-02" db="EMBL/GenBank/DDBJ databases">
        <title>Metagenome analyses of Stigonema ocellatum DSM 106950, Chlorogloea purpurea SAG 13.99 and Gomphosphaeria aponina DSM 107014.</title>
        <authorList>
            <person name="Marter P."/>
            <person name="Huang S."/>
        </authorList>
    </citation>
    <scope>NUCLEOTIDE SEQUENCE</scope>
    <source>
        <strain evidence="5">JP213</strain>
    </source>
</reference>